<dbReference type="Proteomes" id="UP001415857">
    <property type="component" value="Unassembled WGS sequence"/>
</dbReference>
<evidence type="ECO:0000256" key="1">
    <source>
        <dbReference type="SAM" id="MobiDB-lite"/>
    </source>
</evidence>
<protein>
    <submittedName>
        <fullName evidence="2">Uncharacterized protein</fullName>
    </submittedName>
</protein>
<proteinExistence type="predicted"/>
<accession>A0AAP0RVS1</accession>
<sequence>MNDCMKRKGVLTYGMLLIAIFKFFKVPLDDKTNVVAPKLTDVYGEVTLRRMGFELDEEENTWVRNENGDKEDEDEEEDASGDDEEINEGEGQPT</sequence>
<feature type="compositionally biased region" description="Acidic residues" evidence="1">
    <location>
        <begin position="69"/>
        <end position="88"/>
    </location>
</feature>
<feature type="region of interest" description="Disordered" evidence="1">
    <location>
        <begin position="57"/>
        <end position="94"/>
    </location>
</feature>
<evidence type="ECO:0000313" key="2">
    <source>
        <dbReference type="EMBL" id="KAK9285651.1"/>
    </source>
</evidence>
<name>A0AAP0RVS1_LIQFO</name>
<dbReference type="EMBL" id="JBBPBK010000005">
    <property type="protein sequence ID" value="KAK9285651.1"/>
    <property type="molecule type" value="Genomic_DNA"/>
</dbReference>
<evidence type="ECO:0000313" key="3">
    <source>
        <dbReference type="Proteomes" id="UP001415857"/>
    </source>
</evidence>
<organism evidence="2 3">
    <name type="scientific">Liquidambar formosana</name>
    <name type="common">Formosan gum</name>
    <dbReference type="NCBI Taxonomy" id="63359"/>
    <lineage>
        <taxon>Eukaryota</taxon>
        <taxon>Viridiplantae</taxon>
        <taxon>Streptophyta</taxon>
        <taxon>Embryophyta</taxon>
        <taxon>Tracheophyta</taxon>
        <taxon>Spermatophyta</taxon>
        <taxon>Magnoliopsida</taxon>
        <taxon>eudicotyledons</taxon>
        <taxon>Gunneridae</taxon>
        <taxon>Pentapetalae</taxon>
        <taxon>Saxifragales</taxon>
        <taxon>Altingiaceae</taxon>
        <taxon>Liquidambar</taxon>
    </lineage>
</organism>
<gene>
    <name evidence="2" type="ORF">L1049_024850</name>
</gene>
<reference evidence="2 3" key="1">
    <citation type="journal article" date="2024" name="Plant J.">
        <title>Genome sequences and population genomics reveal climatic adaptation and genomic divergence between two closely related sweetgum species.</title>
        <authorList>
            <person name="Xu W.Q."/>
            <person name="Ren C.Q."/>
            <person name="Zhang X.Y."/>
            <person name="Comes H.P."/>
            <person name="Liu X.H."/>
            <person name="Li Y.G."/>
            <person name="Kettle C.J."/>
            <person name="Jalonen R."/>
            <person name="Gaisberger H."/>
            <person name="Ma Y.Z."/>
            <person name="Qiu Y.X."/>
        </authorList>
    </citation>
    <scope>NUCLEOTIDE SEQUENCE [LARGE SCALE GENOMIC DNA]</scope>
    <source>
        <strain evidence="2">Hangzhou</strain>
    </source>
</reference>
<dbReference type="AlphaFoldDB" id="A0AAP0RVS1"/>
<keyword evidence="3" id="KW-1185">Reference proteome</keyword>
<comment type="caution">
    <text evidence="2">The sequence shown here is derived from an EMBL/GenBank/DDBJ whole genome shotgun (WGS) entry which is preliminary data.</text>
</comment>